<dbReference type="NCBIfam" id="NF041278">
    <property type="entry name" value="CmcJ_NvfI_EfuI"/>
    <property type="match status" value="1"/>
</dbReference>
<dbReference type="GO" id="GO:0016491">
    <property type="term" value="F:oxidoreductase activity"/>
    <property type="evidence" value="ECO:0007669"/>
    <property type="project" value="UniProtKB-KW"/>
</dbReference>
<comment type="similarity">
    <text evidence="2">Belongs to the asaB hydroxylase/desaturase family.</text>
</comment>
<protein>
    <recommendedName>
        <fullName evidence="6">Methyltransferase</fullName>
    </recommendedName>
</protein>
<evidence type="ECO:0000256" key="3">
    <source>
        <dbReference type="SAM" id="MobiDB-lite"/>
    </source>
</evidence>
<dbReference type="AlphaFoldDB" id="A0A6A6DAS5"/>
<accession>A0A6A6DAS5</accession>
<dbReference type="EMBL" id="ML994705">
    <property type="protein sequence ID" value="KAF2176577.1"/>
    <property type="molecule type" value="Genomic_DNA"/>
</dbReference>
<evidence type="ECO:0000313" key="5">
    <source>
        <dbReference type="Proteomes" id="UP000800200"/>
    </source>
</evidence>
<sequence>MTTETLIQESQHLTPPVETKQVPTRRDVPTLLNYYCDPGDGSPPMPVYVGGGTVTNERPTIPTPVTVHDISGEEDKYTLSSHGFQLIHHQSNEKEFREEEKIKEEYYRECEKLILDITAGKRAFLFGHLARRGPSNWHRLGQGNAAKKGPLHRVHIDQSYEGAEMILRNHLPDEADELMKRRWQIINIWRPIRTIYKDPLAVASAQSIPDEDLIPASVIYPKSRNETFTVKPNPTHRWFFKNAQKPDEVLFIKCFDSDTTVARRVPHCAFRDAETDNREDRESIEVRSLVFH</sequence>
<dbReference type="PANTHER" id="PTHR34598">
    <property type="entry name" value="BLL6449 PROTEIN"/>
    <property type="match status" value="1"/>
</dbReference>
<reference evidence="4" key="1">
    <citation type="journal article" date="2020" name="Stud. Mycol.">
        <title>101 Dothideomycetes genomes: a test case for predicting lifestyles and emergence of pathogens.</title>
        <authorList>
            <person name="Haridas S."/>
            <person name="Albert R."/>
            <person name="Binder M."/>
            <person name="Bloem J."/>
            <person name="Labutti K."/>
            <person name="Salamov A."/>
            <person name="Andreopoulos B."/>
            <person name="Baker S."/>
            <person name="Barry K."/>
            <person name="Bills G."/>
            <person name="Bluhm B."/>
            <person name="Cannon C."/>
            <person name="Castanera R."/>
            <person name="Culley D."/>
            <person name="Daum C."/>
            <person name="Ezra D."/>
            <person name="Gonzalez J."/>
            <person name="Henrissat B."/>
            <person name="Kuo A."/>
            <person name="Liang C."/>
            <person name="Lipzen A."/>
            <person name="Lutzoni F."/>
            <person name="Magnuson J."/>
            <person name="Mondo S."/>
            <person name="Nolan M."/>
            <person name="Ohm R."/>
            <person name="Pangilinan J."/>
            <person name="Park H.-J."/>
            <person name="Ramirez L."/>
            <person name="Alfaro M."/>
            <person name="Sun H."/>
            <person name="Tritt A."/>
            <person name="Yoshinaga Y."/>
            <person name="Zwiers L.-H."/>
            <person name="Turgeon B."/>
            <person name="Goodwin S."/>
            <person name="Spatafora J."/>
            <person name="Crous P."/>
            <person name="Grigoriev I."/>
        </authorList>
    </citation>
    <scope>NUCLEOTIDE SEQUENCE</scope>
    <source>
        <strain evidence="4">CBS 207.26</strain>
    </source>
</reference>
<organism evidence="4 5">
    <name type="scientific">Zopfia rhizophila CBS 207.26</name>
    <dbReference type="NCBI Taxonomy" id="1314779"/>
    <lineage>
        <taxon>Eukaryota</taxon>
        <taxon>Fungi</taxon>
        <taxon>Dikarya</taxon>
        <taxon>Ascomycota</taxon>
        <taxon>Pezizomycotina</taxon>
        <taxon>Dothideomycetes</taxon>
        <taxon>Dothideomycetes incertae sedis</taxon>
        <taxon>Zopfiaceae</taxon>
        <taxon>Zopfia</taxon>
    </lineage>
</organism>
<keyword evidence="1" id="KW-0560">Oxidoreductase</keyword>
<evidence type="ECO:0000256" key="1">
    <source>
        <dbReference type="ARBA" id="ARBA00023002"/>
    </source>
</evidence>
<gene>
    <name evidence="4" type="ORF">K469DRAFT_606717</name>
</gene>
<evidence type="ECO:0000256" key="2">
    <source>
        <dbReference type="ARBA" id="ARBA00023604"/>
    </source>
</evidence>
<keyword evidence="5" id="KW-1185">Reference proteome</keyword>
<name>A0A6A6DAS5_9PEZI</name>
<dbReference type="InterPro" id="IPR044053">
    <property type="entry name" value="AsaB-like"/>
</dbReference>
<evidence type="ECO:0008006" key="6">
    <source>
        <dbReference type="Google" id="ProtNLM"/>
    </source>
</evidence>
<feature type="compositionally biased region" description="Polar residues" evidence="3">
    <location>
        <begin position="1"/>
        <end position="13"/>
    </location>
</feature>
<dbReference type="Proteomes" id="UP000800200">
    <property type="component" value="Unassembled WGS sequence"/>
</dbReference>
<evidence type="ECO:0000313" key="4">
    <source>
        <dbReference type="EMBL" id="KAF2176577.1"/>
    </source>
</evidence>
<feature type="region of interest" description="Disordered" evidence="3">
    <location>
        <begin position="1"/>
        <end position="22"/>
    </location>
</feature>
<proteinExistence type="inferred from homology"/>
<dbReference type="PANTHER" id="PTHR34598:SF3">
    <property type="entry name" value="OXIDOREDUCTASE AN1597"/>
    <property type="match status" value="1"/>
</dbReference>
<dbReference type="OrthoDB" id="412788at2759"/>